<accession>A0A0A9DRN8</accession>
<evidence type="ECO:0000313" key="1">
    <source>
        <dbReference type="EMBL" id="JAD91224.1"/>
    </source>
</evidence>
<reference evidence="1" key="2">
    <citation type="journal article" date="2015" name="Data Brief">
        <title>Shoot transcriptome of the giant reed, Arundo donax.</title>
        <authorList>
            <person name="Barrero R.A."/>
            <person name="Guerrero F.D."/>
            <person name="Moolhuijzen P."/>
            <person name="Goolsby J.A."/>
            <person name="Tidwell J."/>
            <person name="Bellgard S.E."/>
            <person name="Bellgard M.I."/>
        </authorList>
    </citation>
    <scope>NUCLEOTIDE SEQUENCE</scope>
    <source>
        <tissue evidence="1">Shoot tissue taken approximately 20 cm above the soil surface</tissue>
    </source>
</reference>
<organism evidence="1">
    <name type="scientific">Arundo donax</name>
    <name type="common">Giant reed</name>
    <name type="synonym">Donax arundinaceus</name>
    <dbReference type="NCBI Taxonomy" id="35708"/>
    <lineage>
        <taxon>Eukaryota</taxon>
        <taxon>Viridiplantae</taxon>
        <taxon>Streptophyta</taxon>
        <taxon>Embryophyta</taxon>
        <taxon>Tracheophyta</taxon>
        <taxon>Spermatophyta</taxon>
        <taxon>Magnoliopsida</taxon>
        <taxon>Liliopsida</taxon>
        <taxon>Poales</taxon>
        <taxon>Poaceae</taxon>
        <taxon>PACMAD clade</taxon>
        <taxon>Arundinoideae</taxon>
        <taxon>Arundineae</taxon>
        <taxon>Arundo</taxon>
    </lineage>
</organism>
<dbReference type="AlphaFoldDB" id="A0A0A9DRN8"/>
<proteinExistence type="predicted"/>
<dbReference type="EMBL" id="GBRH01206671">
    <property type="protein sequence ID" value="JAD91224.1"/>
    <property type="molecule type" value="Transcribed_RNA"/>
</dbReference>
<protein>
    <submittedName>
        <fullName evidence="1">Uncharacterized protein</fullName>
    </submittedName>
</protein>
<reference evidence="1" key="1">
    <citation type="submission" date="2014-09" db="EMBL/GenBank/DDBJ databases">
        <authorList>
            <person name="Magalhaes I.L.F."/>
            <person name="Oliveira U."/>
            <person name="Santos F.R."/>
            <person name="Vidigal T.H.D.A."/>
            <person name="Brescovit A.D."/>
            <person name="Santos A.J."/>
        </authorList>
    </citation>
    <scope>NUCLEOTIDE SEQUENCE</scope>
    <source>
        <tissue evidence="1">Shoot tissue taken approximately 20 cm above the soil surface</tissue>
    </source>
</reference>
<name>A0A0A9DRN8_ARUDO</name>
<sequence length="47" mass="5733">MERRQCRWSLRRPAYELLQEPDVEDIMNTCSSRQSQPERTSFTWTIT</sequence>